<protein>
    <submittedName>
        <fullName evidence="2">Uncharacterized protein</fullName>
    </submittedName>
</protein>
<dbReference type="EMBL" id="CAMPGE010013724">
    <property type="protein sequence ID" value="CAI2372438.1"/>
    <property type="molecule type" value="Genomic_DNA"/>
</dbReference>
<feature type="compositionally biased region" description="Polar residues" evidence="1">
    <location>
        <begin position="317"/>
        <end position="326"/>
    </location>
</feature>
<gene>
    <name evidence="2" type="ORF">ECRASSUSDP1_LOCUS13768</name>
</gene>
<feature type="region of interest" description="Disordered" evidence="1">
    <location>
        <begin position="135"/>
        <end position="158"/>
    </location>
</feature>
<evidence type="ECO:0000256" key="1">
    <source>
        <dbReference type="SAM" id="MobiDB-lite"/>
    </source>
</evidence>
<feature type="compositionally biased region" description="Basic and acidic residues" evidence="1">
    <location>
        <begin position="282"/>
        <end position="315"/>
    </location>
</feature>
<feature type="region of interest" description="Disordered" evidence="1">
    <location>
        <begin position="282"/>
        <end position="341"/>
    </location>
</feature>
<comment type="caution">
    <text evidence="2">The sequence shown here is derived from an EMBL/GenBank/DDBJ whole genome shotgun (WGS) entry which is preliminary data.</text>
</comment>
<organism evidence="2 3">
    <name type="scientific">Euplotes crassus</name>
    <dbReference type="NCBI Taxonomy" id="5936"/>
    <lineage>
        <taxon>Eukaryota</taxon>
        <taxon>Sar</taxon>
        <taxon>Alveolata</taxon>
        <taxon>Ciliophora</taxon>
        <taxon>Intramacronucleata</taxon>
        <taxon>Spirotrichea</taxon>
        <taxon>Hypotrichia</taxon>
        <taxon>Euplotida</taxon>
        <taxon>Euplotidae</taxon>
        <taxon>Moneuplotes</taxon>
    </lineage>
</organism>
<keyword evidence="3" id="KW-1185">Reference proteome</keyword>
<reference evidence="2" key="1">
    <citation type="submission" date="2023-07" db="EMBL/GenBank/DDBJ databases">
        <authorList>
            <consortium name="AG Swart"/>
            <person name="Singh M."/>
            <person name="Singh A."/>
            <person name="Seah K."/>
            <person name="Emmerich C."/>
        </authorList>
    </citation>
    <scope>NUCLEOTIDE SEQUENCE</scope>
    <source>
        <strain evidence="2">DP1</strain>
    </source>
</reference>
<feature type="compositionally biased region" description="Basic residues" evidence="1">
    <location>
        <begin position="249"/>
        <end position="258"/>
    </location>
</feature>
<dbReference type="Proteomes" id="UP001295684">
    <property type="component" value="Unassembled WGS sequence"/>
</dbReference>
<proteinExistence type="predicted"/>
<evidence type="ECO:0000313" key="2">
    <source>
        <dbReference type="EMBL" id="CAI2372438.1"/>
    </source>
</evidence>
<dbReference type="AlphaFoldDB" id="A0AAD1URD4"/>
<feature type="compositionally biased region" description="Basic and acidic residues" evidence="1">
    <location>
        <begin position="259"/>
        <end position="270"/>
    </location>
</feature>
<feature type="region of interest" description="Disordered" evidence="1">
    <location>
        <begin position="249"/>
        <end position="270"/>
    </location>
</feature>
<accession>A0AAD1URD4</accession>
<sequence>MRSTGLILCRSLLSRAIPRCQLISCDQIFQNNGYENYILSLKDVPSKKEIERQRRVIKARQKKMSAFGPFNMNFSQNSVHPGTPVATAYSQTGMNSTTKEGVKQNTSSMFYQSWKKKKQKEPELECKEDTRVPCQVHPGHRKVPLDQKNPYITQGRKRPLTNLSPYLKETRHISDQEEEKILEILTSFGRKTQTWNNYEEERFRRFLEIQDPEFRTKLLYCMREHVQETNLADSFFVRFRDTFVERKRSRSQVIKRPKTQKEKNKDARDKVMSRFLQFERDNFGNIPREETKDDNSDHKTEGNSKKISTAREPECKSSISQSQASTKPIKPATKGVTIISP</sequence>
<evidence type="ECO:0000313" key="3">
    <source>
        <dbReference type="Proteomes" id="UP001295684"/>
    </source>
</evidence>
<name>A0AAD1URD4_EUPCR</name>